<dbReference type="AlphaFoldDB" id="A0A5J4WPZ5"/>
<organism evidence="1 2">
    <name type="scientific">Streblomastix strix</name>
    <dbReference type="NCBI Taxonomy" id="222440"/>
    <lineage>
        <taxon>Eukaryota</taxon>
        <taxon>Metamonada</taxon>
        <taxon>Preaxostyla</taxon>
        <taxon>Oxymonadida</taxon>
        <taxon>Streblomastigidae</taxon>
        <taxon>Streblomastix</taxon>
    </lineage>
</organism>
<sequence length="165" mass="18915">MSKCLVEQDQVLEPSDLYNSFNFQNLSINEGKTGYYYGKPGSRYLERGNIFYNSTLRGESKAVRTYYPHKFMQTWKITTDDSFMHGFNSSKRGARTNTQITLQGKITLGIVATSVYPTRQNVQITPKMHYLCDAIIRFTFDDALDLQVFNFEIIGEVGRTSNSSE</sequence>
<evidence type="ECO:0000313" key="1">
    <source>
        <dbReference type="EMBL" id="KAA6397051.1"/>
    </source>
</evidence>
<accession>A0A5J4WPZ5</accession>
<comment type="caution">
    <text evidence="1">The sequence shown here is derived from an EMBL/GenBank/DDBJ whole genome shotgun (WGS) entry which is preliminary data.</text>
</comment>
<protein>
    <submittedName>
        <fullName evidence="1">Uncharacterized protein</fullName>
    </submittedName>
</protein>
<dbReference type="Proteomes" id="UP000324800">
    <property type="component" value="Unassembled WGS sequence"/>
</dbReference>
<gene>
    <name evidence="1" type="ORF">EZS28_007421</name>
</gene>
<evidence type="ECO:0000313" key="2">
    <source>
        <dbReference type="Proteomes" id="UP000324800"/>
    </source>
</evidence>
<dbReference type="EMBL" id="SNRW01001273">
    <property type="protein sequence ID" value="KAA6397051.1"/>
    <property type="molecule type" value="Genomic_DNA"/>
</dbReference>
<name>A0A5J4WPZ5_9EUKA</name>
<reference evidence="1 2" key="1">
    <citation type="submission" date="2019-03" db="EMBL/GenBank/DDBJ databases">
        <title>Single cell metagenomics reveals metabolic interactions within the superorganism composed of flagellate Streblomastix strix and complex community of Bacteroidetes bacteria on its surface.</title>
        <authorList>
            <person name="Treitli S.C."/>
            <person name="Kolisko M."/>
            <person name="Husnik F."/>
            <person name="Keeling P."/>
            <person name="Hampl V."/>
        </authorList>
    </citation>
    <scope>NUCLEOTIDE SEQUENCE [LARGE SCALE GENOMIC DNA]</scope>
    <source>
        <strain evidence="1">ST1C</strain>
    </source>
</reference>
<proteinExistence type="predicted"/>